<name>A0AAW0D4Q1_9AGAR</name>
<feature type="domain" description="Glycosyltransferase 61 catalytic" evidence="5">
    <location>
        <begin position="184"/>
        <end position="411"/>
    </location>
</feature>
<dbReference type="GO" id="GO:0016757">
    <property type="term" value="F:glycosyltransferase activity"/>
    <property type="evidence" value="ECO:0007669"/>
    <property type="project" value="UniProtKB-KW"/>
</dbReference>
<gene>
    <name evidence="6" type="ORF">R3P38DRAFT_2874282</name>
</gene>
<evidence type="ECO:0000256" key="2">
    <source>
        <dbReference type="ARBA" id="ARBA00022679"/>
    </source>
</evidence>
<dbReference type="Pfam" id="PF04577">
    <property type="entry name" value="Glyco_transf_61"/>
    <property type="match status" value="1"/>
</dbReference>
<keyword evidence="4" id="KW-1133">Transmembrane helix</keyword>
<dbReference type="InterPro" id="IPR049625">
    <property type="entry name" value="Glyco_transf_61_cat"/>
</dbReference>
<dbReference type="EMBL" id="JAWWNJ010000010">
    <property type="protein sequence ID" value="KAK7046538.1"/>
    <property type="molecule type" value="Genomic_DNA"/>
</dbReference>
<dbReference type="Proteomes" id="UP001362999">
    <property type="component" value="Unassembled WGS sequence"/>
</dbReference>
<evidence type="ECO:0000313" key="7">
    <source>
        <dbReference type="Proteomes" id="UP001362999"/>
    </source>
</evidence>
<evidence type="ECO:0000313" key="6">
    <source>
        <dbReference type="EMBL" id="KAK7046538.1"/>
    </source>
</evidence>
<evidence type="ECO:0000256" key="4">
    <source>
        <dbReference type="SAM" id="Phobius"/>
    </source>
</evidence>
<protein>
    <recommendedName>
        <fullName evidence="5">Glycosyltransferase 61 catalytic domain-containing protein</fullName>
    </recommendedName>
</protein>
<dbReference type="AlphaFoldDB" id="A0AAW0D4Q1"/>
<keyword evidence="4" id="KW-0472">Membrane</keyword>
<accession>A0AAW0D4Q1</accession>
<keyword evidence="7" id="KW-1185">Reference proteome</keyword>
<keyword evidence="1" id="KW-0328">Glycosyltransferase</keyword>
<reference evidence="6 7" key="1">
    <citation type="journal article" date="2024" name="J Genomics">
        <title>Draft genome sequencing and assembly of Favolaschia claudopus CIRM-BRFM 2984 isolated from oak limbs.</title>
        <authorList>
            <person name="Navarro D."/>
            <person name="Drula E."/>
            <person name="Chaduli D."/>
            <person name="Cazenave R."/>
            <person name="Ahrendt S."/>
            <person name="Wang J."/>
            <person name="Lipzen A."/>
            <person name="Daum C."/>
            <person name="Barry K."/>
            <person name="Grigoriev I.V."/>
            <person name="Favel A."/>
            <person name="Rosso M.N."/>
            <person name="Martin F."/>
        </authorList>
    </citation>
    <scope>NUCLEOTIDE SEQUENCE [LARGE SCALE GENOMIC DNA]</scope>
    <source>
        <strain evidence="6 7">CIRM-BRFM 2984</strain>
    </source>
</reference>
<evidence type="ECO:0000256" key="3">
    <source>
        <dbReference type="ARBA" id="ARBA00023180"/>
    </source>
</evidence>
<evidence type="ECO:0000259" key="5">
    <source>
        <dbReference type="Pfam" id="PF04577"/>
    </source>
</evidence>
<dbReference type="PANTHER" id="PTHR20961">
    <property type="entry name" value="GLYCOSYLTRANSFERASE"/>
    <property type="match status" value="1"/>
</dbReference>
<evidence type="ECO:0000256" key="1">
    <source>
        <dbReference type="ARBA" id="ARBA00022676"/>
    </source>
</evidence>
<keyword evidence="3" id="KW-0325">Glycoprotein</keyword>
<proteinExistence type="predicted"/>
<dbReference type="InterPro" id="IPR007657">
    <property type="entry name" value="Glycosyltransferase_61"/>
</dbReference>
<keyword evidence="2" id="KW-0808">Transferase</keyword>
<organism evidence="6 7">
    <name type="scientific">Favolaschia claudopus</name>
    <dbReference type="NCBI Taxonomy" id="2862362"/>
    <lineage>
        <taxon>Eukaryota</taxon>
        <taxon>Fungi</taxon>
        <taxon>Dikarya</taxon>
        <taxon>Basidiomycota</taxon>
        <taxon>Agaricomycotina</taxon>
        <taxon>Agaricomycetes</taxon>
        <taxon>Agaricomycetidae</taxon>
        <taxon>Agaricales</taxon>
        <taxon>Marasmiineae</taxon>
        <taxon>Mycenaceae</taxon>
        <taxon>Favolaschia</taxon>
    </lineage>
</organism>
<sequence length="487" mass="55394">MSWAPSRTSSKIRAFRYSLPILGVATLFPLVLILSYWAFGATSFWRLIRLRNPALHHSNGQHMNQPQSTLDWDLSVTETAATWDWQRTTIPNNAHVHGFTVFDNIYLRNGTFYVVTEDAADLPPIERLLSRPLERKPGVDTTPTNEQLQFITPGEAESVLGTRLTHIQGFTVIIYDPSQFMKHFYHWFGEIILGTWRVYSHLLLPHPSSTASPLPFPQRFILPFISNEEWRDRSGMDGPLMRAAFPEAAIQQATYWEDLKKLGTTVAFERIILVNRSAAHRHPFSGLWFKMIAGTMNVSAPQDFWNPVRMSLWRNILTPEFIAYNISNPSSLPLVTYISRQGSGRRLTAEDHDALIVALGDLAMQGVCEVQIAVMEKMSLVEQIELVSRSTILLGVHGNGLTHQLWMPPSSRSTVIEIFIPNGYVFDYEILARNMGHRHYAIWNDTFLTYPEGTYHQGVKYPDGFHGATIPVHAETIARIIRERLAG</sequence>
<keyword evidence="4" id="KW-0812">Transmembrane</keyword>
<comment type="caution">
    <text evidence="6">The sequence shown here is derived from an EMBL/GenBank/DDBJ whole genome shotgun (WGS) entry which is preliminary data.</text>
</comment>
<feature type="transmembrane region" description="Helical" evidence="4">
    <location>
        <begin position="21"/>
        <end position="39"/>
    </location>
</feature>